<comment type="subcellular location">
    <subcellularLocation>
        <location evidence="1">Periplasm</location>
    </subcellularLocation>
</comment>
<dbReference type="PIRSF" id="PIRSF000005">
    <property type="entry name" value="Cytochrome_c4"/>
    <property type="match status" value="1"/>
</dbReference>
<reference evidence="12" key="1">
    <citation type="submission" date="2019-12" db="EMBL/GenBank/DDBJ databases">
        <title>Comparative genomics gives insights into the taxonomy of the Azoarcus-Aromatoleum group and reveals separate origins of nif in the plant-associated Azoarcus and non-plant-associated Aromatoleum sub-groups.</title>
        <authorList>
            <person name="Lafos M."/>
            <person name="Maluk M."/>
            <person name="Batista M."/>
            <person name="Junghare M."/>
            <person name="Carmona M."/>
            <person name="Faoro H."/>
            <person name="Cruz L.M."/>
            <person name="Battistoni F."/>
            <person name="De Souza E."/>
            <person name="Pedrosa F."/>
            <person name="Chen W.-M."/>
            <person name="Poole P.S."/>
            <person name="Dixon R.A."/>
            <person name="James E.K."/>
        </authorList>
    </citation>
    <scope>NUCLEOTIDE SEQUENCE</scope>
    <source>
        <strain evidence="12">NSC3</strain>
    </source>
</reference>
<feature type="binding site" description="covalent" evidence="8">
    <location>
        <position position="56"/>
    </location>
    <ligand>
        <name>heme c</name>
        <dbReference type="ChEBI" id="CHEBI:61717"/>
        <label>1</label>
    </ligand>
</feature>
<evidence type="ECO:0000256" key="1">
    <source>
        <dbReference type="ARBA" id="ARBA00004418"/>
    </source>
</evidence>
<feature type="binding site" description="axial binding residue" evidence="9">
    <location>
        <position position="146"/>
    </location>
    <ligand>
        <name>heme c</name>
        <dbReference type="ChEBI" id="CHEBI:61717"/>
        <label>2</label>
    </ligand>
    <ligandPart>
        <name>Fe</name>
        <dbReference type="ChEBI" id="CHEBI:18248"/>
    </ligandPart>
</feature>
<evidence type="ECO:0000256" key="9">
    <source>
        <dbReference type="PIRSR" id="PIRSR000005-2"/>
    </source>
</evidence>
<feature type="binding site" description="covalent" evidence="8">
    <location>
        <position position="142"/>
    </location>
    <ligand>
        <name>heme c</name>
        <dbReference type="ChEBI" id="CHEBI:61717"/>
        <label>2</label>
    </ligand>
</feature>
<feature type="binding site" description="covalent" evidence="8">
    <location>
        <position position="53"/>
    </location>
    <ligand>
        <name>heme c</name>
        <dbReference type="ChEBI" id="CHEBI:61717"/>
        <label>1</label>
    </ligand>
</feature>
<evidence type="ECO:0000256" key="6">
    <source>
        <dbReference type="ARBA" id="ARBA00022982"/>
    </source>
</evidence>
<keyword evidence="10" id="KW-0732">Signal</keyword>
<evidence type="ECO:0000256" key="5">
    <source>
        <dbReference type="ARBA" id="ARBA00022764"/>
    </source>
</evidence>
<dbReference type="GO" id="GO:0042597">
    <property type="term" value="C:periplasmic space"/>
    <property type="evidence" value="ECO:0007669"/>
    <property type="project" value="UniProtKB-SubCell"/>
</dbReference>
<dbReference type="InterPro" id="IPR036909">
    <property type="entry name" value="Cyt_c-like_dom_sf"/>
</dbReference>
<dbReference type="SUPFAM" id="SSF46626">
    <property type="entry name" value="Cytochrome c"/>
    <property type="match status" value="2"/>
</dbReference>
<keyword evidence="13" id="KW-1185">Reference proteome</keyword>
<gene>
    <name evidence="12" type="ORF">GPA21_16530</name>
</gene>
<sequence>MFRGSVPYLLVLALWLPGAALSENAADLIAGALADSEQHEALANEGANASFFCANCHGEDGNSRIGEVPNLAGQHPVYIHNQISAFVQGVRKDPFMEGLMRVLSEREKASIAVYYANSSVRPATAQAGSRADEGARFYVEFCARCHGDRARGSTEYPRLAGQQPEYLRINLQRYLTMSGERIYPAMTGAVRQLGERNFDAVIDYLSSLD</sequence>
<comment type="PTM">
    <text evidence="8">Binds 2 heme c groups covalently per subunit.</text>
</comment>
<dbReference type="InterPro" id="IPR009056">
    <property type="entry name" value="Cyt_c-like_dom"/>
</dbReference>
<feature type="binding site" description="axial binding residue" evidence="9">
    <location>
        <position position="57"/>
    </location>
    <ligand>
        <name>heme c</name>
        <dbReference type="ChEBI" id="CHEBI:61717"/>
        <label>1</label>
    </ligand>
    <ligandPart>
        <name>Fe</name>
        <dbReference type="ChEBI" id="CHEBI:18248"/>
    </ligandPart>
</feature>
<protein>
    <submittedName>
        <fullName evidence="12">C-type cytochrome</fullName>
    </submittedName>
</protein>
<dbReference type="GO" id="GO:0020037">
    <property type="term" value="F:heme binding"/>
    <property type="evidence" value="ECO:0007669"/>
    <property type="project" value="InterPro"/>
</dbReference>
<keyword evidence="5" id="KW-0574">Periplasm</keyword>
<feature type="binding site" description="axial binding residue" evidence="9">
    <location>
        <position position="186"/>
    </location>
    <ligand>
        <name>heme c</name>
        <dbReference type="ChEBI" id="CHEBI:61717"/>
        <label>2</label>
    </ligand>
    <ligandPart>
        <name>Fe</name>
        <dbReference type="ChEBI" id="CHEBI:18248"/>
    </ligandPart>
</feature>
<name>A0A972FFU6_9RHOO</name>
<dbReference type="EMBL" id="WTVM01000132">
    <property type="protein sequence ID" value="NMG04562.1"/>
    <property type="molecule type" value="Genomic_DNA"/>
</dbReference>
<dbReference type="RefSeq" id="WP_168989226.1">
    <property type="nucleotide sequence ID" value="NZ_CAWPHM010000036.1"/>
</dbReference>
<evidence type="ECO:0000256" key="3">
    <source>
        <dbReference type="ARBA" id="ARBA00022617"/>
    </source>
</evidence>
<feature type="chain" id="PRO_5037746291" evidence="10">
    <location>
        <begin position="26"/>
        <end position="209"/>
    </location>
</feature>
<evidence type="ECO:0000256" key="4">
    <source>
        <dbReference type="ARBA" id="ARBA00022723"/>
    </source>
</evidence>
<feature type="domain" description="Cytochrome c" evidence="11">
    <location>
        <begin position="129"/>
        <end position="209"/>
    </location>
</feature>
<keyword evidence="4 9" id="KW-0479">Metal-binding</keyword>
<dbReference type="AlphaFoldDB" id="A0A972FFU6"/>
<dbReference type="Proteomes" id="UP000599523">
    <property type="component" value="Unassembled WGS sequence"/>
</dbReference>
<evidence type="ECO:0000313" key="13">
    <source>
        <dbReference type="Proteomes" id="UP000599523"/>
    </source>
</evidence>
<dbReference type="InterPro" id="IPR024167">
    <property type="entry name" value="Cytochrome_c4-like"/>
</dbReference>
<accession>A0A972FFU6</accession>
<dbReference type="GO" id="GO:0009055">
    <property type="term" value="F:electron transfer activity"/>
    <property type="evidence" value="ECO:0007669"/>
    <property type="project" value="InterPro"/>
</dbReference>
<organism evidence="12 13">
    <name type="scientific">Azoarcus taiwanensis</name>
    <dbReference type="NCBI Taxonomy" id="666964"/>
    <lineage>
        <taxon>Bacteria</taxon>
        <taxon>Pseudomonadati</taxon>
        <taxon>Pseudomonadota</taxon>
        <taxon>Betaproteobacteria</taxon>
        <taxon>Rhodocyclales</taxon>
        <taxon>Zoogloeaceae</taxon>
        <taxon>Azoarcus</taxon>
    </lineage>
</organism>
<evidence type="ECO:0000256" key="2">
    <source>
        <dbReference type="ARBA" id="ARBA00022448"/>
    </source>
</evidence>
<dbReference type="PROSITE" id="PS51007">
    <property type="entry name" value="CYTC"/>
    <property type="match status" value="2"/>
</dbReference>
<dbReference type="Pfam" id="PF00034">
    <property type="entry name" value="Cytochrom_C"/>
    <property type="match status" value="1"/>
</dbReference>
<feature type="binding site" description="covalent" evidence="8">
    <location>
        <position position="145"/>
    </location>
    <ligand>
        <name>heme c</name>
        <dbReference type="ChEBI" id="CHEBI:61717"/>
        <label>2</label>
    </ligand>
</feature>
<keyword evidence="6" id="KW-0249">Electron transport</keyword>
<dbReference type="PANTHER" id="PTHR33751:SF9">
    <property type="entry name" value="CYTOCHROME C4"/>
    <property type="match status" value="1"/>
</dbReference>
<evidence type="ECO:0000313" key="12">
    <source>
        <dbReference type="EMBL" id="NMG04562.1"/>
    </source>
</evidence>
<evidence type="ECO:0000256" key="10">
    <source>
        <dbReference type="SAM" id="SignalP"/>
    </source>
</evidence>
<dbReference type="InterPro" id="IPR050597">
    <property type="entry name" value="Cytochrome_c_Oxidase_Subunit"/>
</dbReference>
<comment type="caution">
    <text evidence="12">The sequence shown here is derived from an EMBL/GenBank/DDBJ whole genome shotgun (WGS) entry which is preliminary data.</text>
</comment>
<feature type="signal peptide" evidence="10">
    <location>
        <begin position="1"/>
        <end position="25"/>
    </location>
</feature>
<dbReference type="PANTHER" id="PTHR33751">
    <property type="entry name" value="CBB3-TYPE CYTOCHROME C OXIDASE SUBUNIT FIXP"/>
    <property type="match status" value="1"/>
</dbReference>
<keyword evidence="7 9" id="KW-0408">Iron</keyword>
<keyword evidence="2" id="KW-0813">Transport</keyword>
<feature type="domain" description="Cytochrome c" evidence="11">
    <location>
        <begin position="41"/>
        <end position="119"/>
    </location>
</feature>
<evidence type="ECO:0000259" key="11">
    <source>
        <dbReference type="PROSITE" id="PS51007"/>
    </source>
</evidence>
<dbReference type="GO" id="GO:0005506">
    <property type="term" value="F:iron ion binding"/>
    <property type="evidence" value="ECO:0007669"/>
    <property type="project" value="InterPro"/>
</dbReference>
<evidence type="ECO:0000256" key="7">
    <source>
        <dbReference type="ARBA" id="ARBA00023004"/>
    </source>
</evidence>
<keyword evidence="3 8" id="KW-0349">Heme</keyword>
<feature type="binding site" description="axial binding residue" evidence="9">
    <location>
        <position position="96"/>
    </location>
    <ligand>
        <name>heme c</name>
        <dbReference type="ChEBI" id="CHEBI:61717"/>
        <label>1</label>
    </ligand>
    <ligandPart>
        <name>Fe</name>
        <dbReference type="ChEBI" id="CHEBI:18248"/>
    </ligandPart>
</feature>
<proteinExistence type="predicted"/>
<dbReference type="Gene3D" id="1.10.760.10">
    <property type="entry name" value="Cytochrome c-like domain"/>
    <property type="match status" value="2"/>
</dbReference>
<evidence type="ECO:0000256" key="8">
    <source>
        <dbReference type="PIRSR" id="PIRSR000005-1"/>
    </source>
</evidence>